<protein>
    <recommendedName>
        <fullName evidence="5">40S ribosomal protein S3</fullName>
    </recommendedName>
</protein>
<dbReference type="GO" id="GO:0003723">
    <property type="term" value="F:RNA binding"/>
    <property type="evidence" value="ECO:0007669"/>
    <property type="project" value="UniProtKB-KW"/>
</dbReference>
<dbReference type="Pfam" id="PF00189">
    <property type="entry name" value="Ribosomal_S3_C"/>
    <property type="match status" value="1"/>
</dbReference>
<evidence type="ECO:0000313" key="8">
    <source>
        <dbReference type="EMBL" id="KAL0265748.1"/>
    </source>
</evidence>
<evidence type="ECO:0000256" key="4">
    <source>
        <dbReference type="ARBA" id="ARBA00023274"/>
    </source>
</evidence>
<dbReference type="GO" id="GO:0003735">
    <property type="term" value="F:structural constituent of ribosome"/>
    <property type="evidence" value="ECO:0007669"/>
    <property type="project" value="InterPro"/>
</dbReference>
<accession>A0AAW2H7M6</accession>
<dbReference type="InterPro" id="IPR015946">
    <property type="entry name" value="KH_dom-like_a/b"/>
</dbReference>
<dbReference type="GO" id="GO:0005634">
    <property type="term" value="C:nucleus"/>
    <property type="evidence" value="ECO:0007669"/>
    <property type="project" value="TreeGrafter"/>
</dbReference>
<name>A0AAW2H7M6_9NEOP</name>
<organism evidence="8">
    <name type="scientific">Menopon gallinae</name>
    <name type="common">poultry shaft louse</name>
    <dbReference type="NCBI Taxonomy" id="328185"/>
    <lineage>
        <taxon>Eukaryota</taxon>
        <taxon>Metazoa</taxon>
        <taxon>Ecdysozoa</taxon>
        <taxon>Arthropoda</taxon>
        <taxon>Hexapoda</taxon>
        <taxon>Insecta</taxon>
        <taxon>Pterygota</taxon>
        <taxon>Neoptera</taxon>
        <taxon>Paraneoptera</taxon>
        <taxon>Psocodea</taxon>
        <taxon>Troctomorpha</taxon>
        <taxon>Phthiraptera</taxon>
        <taxon>Amblycera</taxon>
        <taxon>Menoponidae</taxon>
        <taxon>Menopon</taxon>
    </lineage>
</organism>
<evidence type="ECO:0000256" key="3">
    <source>
        <dbReference type="ARBA" id="ARBA00022980"/>
    </source>
</evidence>
<keyword evidence="4" id="KW-0687">Ribonucleoprotein</keyword>
<evidence type="ECO:0000256" key="5">
    <source>
        <dbReference type="ARBA" id="ARBA00035408"/>
    </source>
</evidence>
<proteinExistence type="inferred from homology"/>
<evidence type="ECO:0000259" key="7">
    <source>
        <dbReference type="Pfam" id="PF07650"/>
    </source>
</evidence>
<dbReference type="AlphaFoldDB" id="A0AAW2H7M6"/>
<evidence type="ECO:0000259" key="6">
    <source>
        <dbReference type="Pfam" id="PF00189"/>
    </source>
</evidence>
<dbReference type="Gene3D" id="3.30.300.20">
    <property type="match status" value="1"/>
</dbReference>
<dbReference type="InterPro" id="IPR057258">
    <property type="entry name" value="Ribosomal_uS3"/>
</dbReference>
<dbReference type="GO" id="GO:0006412">
    <property type="term" value="P:translation"/>
    <property type="evidence" value="ECO:0007669"/>
    <property type="project" value="InterPro"/>
</dbReference>
<dbReference type="EMBL" id="JARGDH010000006">
    <property type="protein sequence ID" value="KAL0265748.1"/>
    <property type="molecule type" value="Genomic_DNA"/>
</dbReference>
<dbReference type="Pfam" id="PF07650">
    <property type="entry name" value="KH_2"/>
    <property type="match status" value="1"/>
</dbReference>
<keyword evidence="2" id="KW-0694">RNA-binding</keyword>
<comment type="similarity">
    <text evidence="1">Belongs to the universal ribosomal protein uS3 family.</text>
</comment>
<dbReference type="NCBIfam" id="TIGR01008">
    <property type="entry name" value="uS3_euk_arch"/>
    <property type="match status" value="1"/>
</dbReference>
<feature type="domain" description="Small ribosomal subunit protein uS3 C-terminal" evidence="6">
    <location>
        <begin position="89"/>
        <end position="172"/>
    </location>
</feature>
<dbReference type="Gene3D" id="3.30.1140.32">
    <property type="entry name" value="Ribosomal protein S3, C-terminal domain"/>
    <property type="match status" value="1"/>
</dbReference>
<sequence length="201" mass="22807">MNAELNEFFAKEFQEEVYSGMEMKPHEIPVQITIRVNKTHEVIGERKSRLNRIKHVLMERFPLLRTGVEINVEMVKNKGLCPKTQAEYIKAKLIENVPFRRAVNSVMRSIRESGAQGCSIIVSGKLKGQRAKSVKYTDGLLIHTGSSKDDYIKEALSIVHMKQGVIGIKVRIMLPHDPEGINGPSKVISDKIRILEPNELY</sequence>
<dbReference type="InterPro" id="IPR004044">
    <property type="entry name" value="KH_dom_type_2"/>
</dbReference>
<dbReference type="SUPFAM" id="SSF54821">
    <property type="entry name" value="Ribosomal protein S3 C-terminal domain"/>
    <property type="match status" value="1"/>
</dbReference>
<reference evidence="8" key="1">
    <citation type="journal article" date="2024" name="Gigascience">
        <title>Chromosome-level genome of the poultry shaft louse Menopon gallinae provides insight into the host-switching and adaptive evolution of parasitic lice.</title>
        <authorList>
            <person name="Xu Y."/>
            <person name="Ma L."/>
            <person name="Liu S."/>
            <person name="Liang Y."/>
            <person name="Liu Q."/>
            <person name="He Z."/>
            <person name="Tian L."/>
            <person name="Duan Y."/>
            <person name="Cai W."/>
            <person name="Li H."/>
            <person name="Song F."/>
        </authorList>
    </citation>
    <scope>NUCLEOTIDE SEQUENCE</scope>
    <source>
        <strain evidence="8">Cailab_2023a</strain>
    </source>
</reference>
<evidence type="ECO:0000256" key="2">
    <source>
        <dbReference type="ARBA" id="ARBA00022884"/>
    </source>
</evidence>
<dbReference type="InterPro" id="IPR036419">
    <property type="entry name" value="Ribosomal_S3_C_sf"/>
</dbReference>
<dbReference type="PANTHER" id="PTHR11760:SF32">
    <property type="entry name" value="SMALL RIBOSOMAL SUBUNIT PROTEIN US3"/>
    <property type="match status" value="1"/>
</dbReference>
<feature type="domain" description="KH type-2" evidence="7">
    <location>
        <begin position="4"/>
        <end position="78"/>
    </location>
</feature>
<dbReference type="GO" id="GO:0022627">
    <property type="term" value="C:cytosolic small ribosomal subunit"/>
    <property type="evidence" value="ECO:0007669"/>
    <property type="project" value="TreeGrafter"/>
</dbReference>
<dbReference type="InterPro" id="IPR009019">
    <property type="entry name" value="KH_sf_prok-type"/>
</dbReference>
<dbReference type="InterPro" id="IPR001351">
    <property type="entry name" value="Ribosomal_uS3_C"/>
</dbReference>
<dbReference type="PANTHER" id="PTHR11760">
    <property type="entry name" value="30S/40S RIBOSOMAL PROTEIN S3"/>
    <property type="match status" value="1"/>
</dbReference>
<keyword evidence="3" id="KW-0689">Ribosomal protein</keyword>
<comment type="caution">
    <text evidence="8">The sequence shown here is derived from an EMBL/GenBank/DDBJ whole genome shotgun (WGS) entry which is preliminary data.</text>
</comment>
<evidence type="ECO:0000256" key="1">
    <source>
        <dbReference type="ARBA" id="ARBA00010761"/>
    </source>
</evidence>
<dbReference type="SUPFAM" id="SSF54814">
    <property type="entry name" value="Prokaryotic type KH domain (KH-domain type II)"/>
    <property type="match status" value="1"/>
</dbReference>
<dbReference type="InterPro" id="IPR005703">
    <property type="entry name" value="Ribosomal_uS3_euk/arc"/>
</dbReference>
<gene>
    <name evidence="8" type="ORF">PYX00_011463</name>
</gene>